<gene>
    <name evidence="1" type="primary">106067896</name>
</gene>
<proteinExistence type="predicted"/>
<evidence type="ECO:0000313" key="1">
    <source>
        <dbReference type="EnsemblMetazoa" id="BGLB035864-PA"/>
    </source>
</evidence>
<dbReference type="VEuPathDB" id="VectorBase:BGLB035864"/>
<evidence type="ECO:0000313" key="2">
    <source>
        <dbReference type="Proteomes" id="UP000076420"/>
    </source>
</evidence>
<dbReference type="AlphaFoldDB" id="A0A2C9LX42"/>
<dbReference type="KEGG" id="bgt:106067896"/>
<accession>A0A2C9LX42</accession>
<name>A0A2C9LX42_BIOGL</name>
<evidence type="ECO:0008006" key="3">
    <source>
        <dbReference type="Google" id="ProtNLM"/>
    </source>
</evidence>
<dbReference type="EnsemblMetazoa" id="BGLB035864-RA">
    <property type="protein sequence ID" value="BGLB035864-PA"/>
    <property type="gene ID" value="BGLB035864"/>
</dbReference>
<sequence>MDCNNKMAPNGFLQLYVICVFLRQYSGFDSEVLSSKSDFEKAVMNSFQIVFAHHIHIQGCFYHFTQNTWRKIQELGLVTKYKESEKFRQFCVRRNPRTQRNILSLCFRRVPPIFPLKVWSVHSASLNSSPRTNNIWEG</sequence>
<organism evidence="1 2">
    <name type="scientific">Biomphalaria glabrata</name>
    <name type="common">Bloodfluke planorb</name>
    <name type="synonym">Freshwater snail</name>
    <dbReference type="NCBI Taxonomy" id="6526"/>
    <lineage>
        <taxon>Eukaryota</taxon>
        <taxon>Metazoa</taxon>
        <taxon>Spiralia</taxon>
        <taxon>Lophotrochozoa</taxon>
        <taxon>Mollusca</taxon>
        <taxon>Gastropoda</taxon>
        <taxon>Heterobranchia</taxon>
        <taxon>Euthyneura</taxon>
        <taxon>Panpulmonata</taxon>
        <taxon>Hygrophila</taxon>
        <taxon>Lymnaeoidea</taxon>
        <taxon>Planorbidae</taxon>
        <taxon>Biomphalaria</taxon>
    </lineage>
</organism>
<dbReference type="Proteomes" id="UP000076420">
    <property type="component" value="Unassembled WGS sequence"/>
</dbReference>
<reference evidence="1" key="1">
    <citation type="submission" date="2020-05" db="UniProtKB">
        <authorList>
            <consortium name="EnsemblMetazoa"/>
        </authorList>
    </citation>
    <scope>IDENTIFICATION</scope>
    <source>
        <strain evidence="1">BB02</strain>
    </source>
</reference>
<protein>
    <recommendedName>
        <fullName evidence="3">MULE transposase domain-containing protein</fullName>
    </recommendedName>
</protein>